<dbReference type="SUPFAM" id="SSF51735">
    <property type="entry name" value="NAD(P)-binding Rossmann-fold domains"/>
    <property type="match status" value="1"/>
</dbReference>
<name>A0AAD8UYS7_9PEZI</name>
<dbReference type="InterPro" id="IPR041694">
    <property type="entry name" value="ADH_N_2"/>
</dbReference>
<comment type="caution">
    <text evidence="3">The sequence shown here is derived from an EMBL/GenBank/DDBJ whole genome shotgun (WGS) entry which is preliminary data.</text>
</comment>
<accession>A0AAD8UYS7</accession>
<keyword evidence="1" id="KW-0560">Oxidoreductase</keyword>
<dbReference type="GeneID" id="85440188"/>
<sequence length="366" mass="38969">MSNPSLVFNSVPAGGLPLPGKHLVVKDMPLPAGEGVLVRIDLASLDPFLLSQLRDPSSAWTYQPALPVGEALNTSAVGTVVRSEVPDLPLGEVVWLARTPLAQYAFLDSAAAANQRLVVPIGRVVREMSIDKGHWLGVLGVPGLTGFAGLYECGQPKAGETIYISSAAGTVGLTVAYFSKRERLYTIGSTRSAEKVNWLRGTGLFDEAFVFDSCEAGEAALRRAAPRGIDIHFASVGGAQMRAAEACMKVQGRIVVCDAIDEYSVGIDTAELGVSGGDGLDSRSWLWQPVVYKRLTIRGFLINDLAAKYTASFQKQMYEDIKKDGGLPRIARLEVVCGLENAAGSFGNLFCSGKIIGKLLIQPTGP</sequence>
<dbReference type="InterPro" id="IPR011032">
    <property type="entry name" value="GroES-like_sf"/>
</dbReference>
<evidence type="ECO:0000259" key="2">
    <source>
        <dbReference type="Pfam" id="PF16884"/>
    </source>
</evidence>
<dbReference type="EMBL" id="JAHLJV010000115">
    <property type="protein sequence ID" value="KAK1570032.1"/>
    <property type="molecule type" value="Genomic_DNA"/>
</dbReference>
<dbReference type="GO" id="GO:0016628">
    <property type="term" value="F:oxidoreductase activity, acting on the CH-CH group of donors, NAD or NADP as acceptor"/>
    <property type="evidence" value="ECO:0007669"/>
    <property type="project" value="InterPro"/>
</dbReference>
<dbReference type="Gene3D" id="3.40.50.720">
    <property type="entry name" value="NAD(P)-binding Rossmann-like Domain"/>
    <property type="match status" value="1"/>
</dbReference>
<gene>
    <name evidence="3" type="ORF">LY79DRAFT_527637</name>
</gene>
<reference evidence="3" key="1">
    <citation type="submission" date="2021-06" db="EMBL/GenBank/DDBJ databases">
        <title>Comparative genomics, transcriptomics and evolutionary studies reveal genomic signatures of adaptation to plant cell wall in hemibiotrophic fungi.</title>
        <authorList>
            <consortium name="DOE Joint Genome Institute"/>
            <person name="Baroncelli R."/>
            <person name="Diaz J.F."/>
            <person name="Benocci T."/>
            <person name="Peng M."/>
            <person name="Battaglia E."/>
            <person name="Haridas S."/>
            <person name="Andreopoulos W."/>
            <person name="Labutti K."/>
            <person name="Pangilinan J."/>
            <person name="Floch G.L."/>
            <person name="Makela M.R."/>
            <person name="Henrissat B."/>
            <person name="Grigoriev I.V."/>
            <person name="Crouch J.A."/>
            <person name="De Vries R.P."/>
            <person name="Sukno S.A."/>
            <person name="Thon M.R."/>
        </authorList>
    </citation>
    <scope>NUCLEOTIDE SEQUENCE</scope>
    <source>
        <strain evidence="3">CBS 125086</strain>
    </source>
</reference>
<organism evidence="3 4">
    <name type="scientific">Colletotrichum navitas</name>
    <dbReference type="NCBI Taxonomy" id="681940"/>
    <lineage>
        <taxon>Eukaryota</taxon>
        <taxon>Fungi</taxon>
        <taxon>Dikarya</taxon>
        <taxon>Ascomycota</taxon>
        <taxon>Pezizomycotina</taxon>
        <taxon>Sordariomycetes</taxon>
        <taxon>Hypocreomycetidae</taxon>
        <taxon>Glomerellales</taxon>
        <taxon>Glomerellaceae</taxon>
        <taxon>Colletotrichum</taxon>
        <taxon>Colletotrichum graminicola species complex</taxon>
    </lineage>
</organism>
<keyword evidence="4" id="KW-1185">Reference proteome</keyword>
<evidence type="ECO:0000313" key="3">
    <source>
        <dbReference type="EMBL" id="KAK1570032.1"/>
    </source>
</evidence>
<proteinExistence type="predicted"/>
<dbReference type="AlphaFoldDB" id="A0AAD8UYS7"/>
<dbReference type="InterPro" id="IPR045010">
    <property type="entry name" value="MDR_fam"/>
</dbReference>
<feature type="domain" description="Oxidoreductase N-terminal" evidence="2">
    <location>
        <begin position="22"/>
        <end position="109"/>
    </location>
</feature>
<dbReference type="Gene3D" id="3.90.180.10">
    <property type="entry name" value="Medium-chain alcohol dehydrogenases, catalytic domain"/>
    <property type="match status" value="1"/>
</dbReference>
<dbReference type="SUPFAM" id="SSF50129">
    <property type="entry name" value="GroES-like"/>
    <property type="match status" value="1"/>
</dbReference>
<dbReference type="Proteomes" id="UP001230504">
    <property type="component" value="Unassembled WGS sequence"/>
</dbReference>
<dbReference type="InterPro" id="IPR036291">
    <property type="entry name" value="NAD(P)-bd_dom_sf"/>
</dbReference>
<evidence type="ECO:0000256" key="1">
    <source>
        <dbReference type="ARBA" id="ARBA00023002"/>
    </source>
</evidence>
<dbReference type="Pfam" id="PF16884">
    <property type="entry name" value="ADH_N_2"/>
    <property type="match status" value="1"/>
</dbReference>
<dbReference type="RefSeq" id="XP_060408214.1">
    <property type="nucleotide sequence ID" value="XM_060555948.1"/>
</dbReference>
<evidence type="ECO:0000313" key="4">
    <source>
        <dbReference type="Proteomes" id="UP001230504"/>
    </source>
</evidence>
<protein>
    <submittedName>
        <fullName evidence="3">Zinc-binding dehydrogenase</fullName>
    </submittedName>
</protein>
<dbReference type="CDD" id="cd05288">
    <property type="entry name" value="PGDH"/>
    <property type="match status" value="1"/>
</dbReference>
<dbReference type="PANTHER" id="PTHR43205">
    <property type="entry name" value="PROSTAGLANDIN REDUCTASE"/>
    <property type="match status" value="1"/>
</dbReference>
<dbReference type="PANTHER" id="PTHR43205:SF7">
    <property type="entry name" value="PROSTAGLANDIN REDUCTASE 1"/>
    <property type="match status" value="1"/>
</dbReference>